<comment type="caution">
    <text evidence="5">The sequence shown here is derived from an EMBL/GenBank/DDBJ whole genome shotgun (WGS) entry which is preliminary data.</text>
</comment>
<sequence>MKRRTFLELAGLGLANTLTPRTLAAQAAPHASPTRQDPQQTATEAYGSGHFGRWQSDAHGLPAYRYTCNQLTDPLAVLPVDKVWRSPTDHMHQVGNDRLVAIASNYGHVQVRQDEGSPKFLNDFCPEEDRYGAGIGFLADDNGFVLSTYYTGAATTFDRVFGMGYLQKRVAAHRYVVDQIVFAPYGDDPVLISQVTITNQSAQTVRPRWVEYWGCQNYQFSWRSLMESGVLPSPPTAVKRRRDFAARFSHRFRKLPGGKGLLETQTFLGRTPEEQLAWQQTQESLRAKPTGFFGGPTAPLAAGAAMEDLSPPATFLVTLDAPADNVATSGKQFFGGSIEHPPGMTASLDNDMSAEGPESAFLLERKLVLKPGESRTLSFLYGYLPEGFSADELIAKYSIEPESHWSRSCAKWKSIAPIFRTPAHLWVEREALWSSYYLRSGLTYDSFFREHILSQGASYQYLAGLQGAARDPLQHVLPFIFTDPHIVRSVLRYTLKEIQSDGSIPYAIVGYGVPMPCVYQPSDLQLWVLWVASEYVLATHDREFLQERIPLYPRHDARPDDPTVLDLLSRCFTYFTSKIGVGRHGLQRLFNGDWNDSIVYSHLTPEQREEVTPIGESVLNAAMATYVLDYYAEMLDSIDRKEQATLARAKAKDQREAVNAQWYDRWYRRAWLDEKLGWMGEKQMWLEPQPWALIGGCVPEEKIATLVTTIDELVRKPSPIGAMLLSQPDPTMKDEPGTGTNGGIFYAINGTLIWALSLENGEMAWDEWEKNTLARHAEIYPDKWFGIWSGPDAYHSSQSTQPGGTGVDFPVLNMHAHAWPLYTSVKLLGAEFRLDGIRFKPDLPLDDYEFNTPLLGFKKTAAGYSGWYAPMTAGYWHVEITLPEKIFRPLKNLTVNGKPEALRSDYGRTSFGGSSSPGAPLRWDINFGQL</sequence>
<evidence type="ECO:0000259" key="4">
    <source>
        <dbReference type="Pfam" id="PF17167"/>
    </source>
</evidence>
<organism evidence="5 6">
    <name type="scientific">Tunturiibacter gelidiferens</name>
    <dbReference type="NCBI Taxonomy" id="3069689"/>
    <lineage>
        <taxon>Bacteria</taxon>
        <taxon>Pseudomonadati</taxon>
        <taxon>Acidobacteriota</taxon>
        <taxon>Terriglobia</taxon>
        <taxon>Terriglobales</taxon>
        <taxon>Acidobacteriaceae</taxon>
        <taxon>Tunturiibacter</taxon>
    </lineage>
</organism>
<dbReference type="EMBL" id="JACHEB010000011">
    <property type="protein sequence ID" value="MBB5330683.1"/>
    <property type="molecule type" value="Genomic_DNA"/>
</dbReference>
<dbReference type="Gene3D" id="2.70.98.40">
    <property type="entry name" value="Glycoside hydrolase, family 65, N-terminal domain"/>
    <property type="match status" value="2"/>
</dbReference>
<dbReference type="InterPro" id="IPR008928">
    <property type="entry name" value="6-hairpin_glycosidase_sf"/>
</dbReference>
<dbReference type="InterPro" id="IPR012341">
    <property type="entry name" value="6hp_glycosidase-like_sf"/>
</dbReference>
<evidence type="ECO:0000256" key="1">
    <source>
        <dbReference type="ARBA" id="ARBA00022676"/>
    </source>
</evidence>
<dbReference type="PANTHER" id="PTHR37469">
    <property type="entry name" value="CELLOBIONIC ACID PHOSPHORYLASE-RELATED"/>
    <property type="match status" value="1"/>
</dbReference>
<evidence type="ECO:0000256" key="3">
    <source>
        <dbReference type="SAM" id="MobiDB-lite"/>
    </source>
</evidence>
<dbReference type="RefSeq" id="WP_183980344.1">
    <property type="nucleotide sequence ID" value="NZ_JACHEB010000011.1"/>
</dbReference>
<evidence type="ECO:0000256" key="2">
    <source>
        <dbReference type="ARBA" id="ARBA00022679"/>
    </source>
</evidence>
<dbReference type="Gene3D" id="1.50.10.10">
    <property type="match status" value="1"/>
</dbReference>
<keyword evidence="2" id="KW-0808">Transferase</keyword>
<evidence type="ECO:0000313" key="6">
    <source>
        <dbReference type="Proteomes" id="UP000535182"/>
    </source>
</evidence>
<dbReference type="AlphaFoldDB" id="A0A9X0U5Q6"/>
<dbReference type="SUPFAM" id="SSF48208">
    <property type="entry name" value="Six-hairpin glycosidases"/>
    <property type="match status" value="1"/>
</dbReference>
<proteinExistence type="predicted"/>
<dbReference type="InterPro" id="IPR037018">
    <property type="entry name" value="GH65_N"/>
</dbReference>
<dbReference type="GO" id="GO:0016757">
    <property type="term" value="F:glycosyltransferase activity"/>
    <property type="evidence" value="ECO:0007669"/>
    <property type="project" value="UniProtKB-KW"/>
</dbReference>
<reference evidence="5 6" key="1">
    <citation type="submission" date="2020-08" db="EMBL/GenBank/DDBJ databases">
        <title>Genomic Encyclopedia of Type Strains, Phase IV (KMG-V): Genome sequencing to study the core and pangenomes of soil and plant-associated prokaryotes.</title>
        <authorList>
            <person name="Whitman W."/>
        </authorList>
    </citation>
    <scope>NUCLEOTIDE SEQUENCE [LARGE SCALE GENOMIC DNA]</scope>
    <source>
        <strain evidence="5 6">X5P2</strain>
    </source>
</reference>
<protein>
    <recommendedName>
        <fullName evidence="4">Glycosyl hydrolase 94 catalytic domain-containing protein</fullName>
    </recommendedName>
</protein>
<feature type="domain" description="Glycosyl hydrolase 94 catalytic" evidence="4">
    <location>
        <begin position="452"/>
        <end position="772"/>
    </location>
</feature>
<dbReference type="GO" id="GO:0005975">
    <property type="term" value="P:carbohydrate metabolic process"/>
    <property type="evidence" value="ECO:0007669"/>
    <property type="project" value="InterPro"/>
</dbReference>
<dbReference type="Pfam" id="PF17167">
    <property type="entry name" value="Glyco_hydro_94"/>
    <property type="match status" value="1"/>
</dbReference>
<keyword evidence="1" id="KW-0328">Glycosyltransferase</keyword>
<feature type="compositionally biased region" description="Polar residues" evidence="3">
    <location>
        <begin position="33"/>
        <end position="43"/>
    </location>
</feature>
<keyword evidence="6" id="KW-1185">Reference proteome</keyword>
<dbReference type="PANTHER" id="PTHR37469:SF2">
    <property type="entry name" value="CELLOBIONIC ACID PHOSPHORYLASE"/>
    <property type="match status" value="1"/>
</dbReference>
<name>A0A9X0U5Q6_9BACT</name>
<gene>
    <name evidence="5" type="ORF">HDF14_004319</name>
</gene>
<accession>A0A9X0U5Q6</accession>
<dbReference type="InterPro" id="IPR052047">
    <property type="entry name" value="GH94_Enzymes"/>
</dbReference>
<dbReference type="InterPro" id="IPR033432">
    <property type="entry name" value="GH94_catalytic"/>
</dbReference>
<feature type="region of interest" description="Disordered" evidence="3">
    <location>
        <begin position="24"/>
        <end position="49"/>
    </location>
</feature>
<evidence type="ECO:0000313" key="5">
    <source>
        <dbReference type="EMBL" id="MBB5330683.1"/>
    </source>
</evidence>
<dbReference type="Proteomes" id="UP000535182">
    <property type="component" value="Unassembled WGS sequence"/>
</dbReference>